<comment type="caution">
    <text evidence="4">The sequence shown here is derived from an EMBL/GenBank/DDBJ whole genome shotgun (WGS) entry which is preliminary data.</text>
</comment>
<dbReference type="AlphaFoldDB" id="A0A547PNR0"/>
<reference evidence="4 5" key="1">
    <citation type="submission" date="2019-06" db="EMBL/GenBank/DDBJ databases">
        <title>Paenimaribius caenipelagi gen. nov., sp. nov., isolated from a tidal flat.</title>
        <authorList>
            <person name="Yoon J.-H."/>
        </authorList>
    </citation>
    <scope>NUCLEOTIDE SEQUENCE [LARGE SCALE GENOMIC DNA]</scope>
    <source>
        <strain evidence="4 5">JBTF-M29</strain>
    </source>
</reference>
<evidence type="ECO:0000256" key="1">
    <source>
        <dbReference type="ARBA" id="ARBA00043985"/>
    </source>
</evidence>
<dbReference type="Proteomes" id="UP000318590">
    <property type="component" value="Unassembled WGS sequence"/>
</dbReference>
<feature type="coiled-coil region" evidence="2">
    <location>
        <begin position="96"/>
        <end position="137"/>
    </location>
</feature>
<dbReference type="InterPro" id="IPR007157">
    <property type="entry name" value="PspA_VIPP1"/>
</dbReference>
<evidence type="ECO:0000313" key="4">
    <source>
        <dbReference type="EMBL" id="TRD15788.1"/>
    </source>
</evidence>
<gene>
    <name evidence="4" type="ORF">FEV53_15115</name>
</gene>
<evidence type="ECO:0000313" key="5">
    <source>
        <dbReference type="Proteomes" id="UP000318590"/>
    </source>
</evidence>
<comment type="similarity">
    <text evidence="1">Belongs to the PspA/Vipp/IM30 family.</text>
</comment>
<protein>
    <submittedName>
        <fullName evidence="4">PspA/IM30 family protein</fullName>
    </submittedName>
</protein>
<evidence type="ECO:0000256" key="3">
    <source>
        <dbReference type="SAM" id="MobiDB-lite"/>
    </source>
</evidence>
<accession>A0A547PNR0</accession>
<feature type="region of interest" description="Disordered" evidence="3">
    <location>
        <begin position="195"/>
        <end position="231"/>
    </location>
</feature>
<proteinExistence type="inferred from homology"/>
<sequence length="231" mass="24861">MMMFKRITALLRGRVGDAETAFSDAQALPLLRQQLRDATVGLEAAQRAVAVVVAYHKREQNRTDDIAERLTDLETRTRAALAQEKDALAHEGATAIAELEQEREASRAVLAGYETEIRRLREDVTLAQRRLRALQRGKTLAEATAATQKLRGTMPAGVTASLREAEETLARLQARQTHAADAAAAYADLSAEGSAETASDRLASAGCGPRKQSDAESVLARLRGATSSLPA</sequence>
<dbReference type="EMBL" id="VFSV01000034">
    <property type="protein sequence ID" value="TRD15788.1"/>
    <property type="molecule type" value="Genomic_DNA"/>
</dbReference>
<organism evidence="4 5">
    <name type="scientific">Palleronia caenipelagi</name>
    <dbReference type="NCBI Taxonomy" id="2489174"/>
    <lineage>
        <taxon>Bacteria</taxon>
        <taxon>Pseudomonadati</taxon>
        <taxon>Pseudomonadota</taxon>
        <taxon>Alphaproteobacteria</taxon>
        <taxon>Rhodobacterales</taxon>
        <taxon>Roseobacteraceae</taxon>
        <taxon>Palleronia</taxon>
    </lineage>
</organism>
<dbReference type="Pfam" id="PF04012">
    <property type="entry name" value="PspA_IM30"/>
    <property type="match status" value="1"/>
</dbReference>
<keyword evidence="5" id="KW-1185">Reference proteome</keyword>
<keyword evidence="2" id="KW-0175">Coiled coil</keyword>
<dbReference type="OrthoDB" id="7999550at2"/>
<evidence type="ECO:0000256" key="2">
    <source>
        <dbReference type="SAM" id="Coils"/>
    </source>
</evidence>
<name>A0A547PNR0_9RHOB</name>